<reference evidence="3 6" key="2">
    <citation type="journal article" date="2019" name="Emerg. Microbes Infect.">
        <title>Comprehensive subspecies identification of 175 nontuberculous mycobacteria species based on 7547 genomic profiles.</title>
        <authorList>
            <person name="Matsumoto Y."/>
            <person name="Kinjo T."/>
            <person name="Motooka D."/>
            <person name="Nabeya D."/>
            <person name="Jung N."/>
            <person name="Uechi K."/>
            <person name="Horii T."/>
            <person name="Iida T."/>
            <person name="Fujita J."/>
            <person name="Nakamura S."/>
        </authorList>
    </citation>
    <scope>NUCLEOTIDE SEQUENCE [LARGE SCALE GENOMIC DNA]</scope>
    <source>
        <strain evidence="3 6">JCM 6377</strain>
    </source>
</reference>
<feature type="chain" id="PRO_5036036182" description="Keratin associated protein" evidence="2">
    <location>
        <begin position="30"/>
        <end position="103"/>
    </location>
</feature>
<protein>
    <recommendedName>
        <fullName evidence="7">Keratin associated protein</fullName>
    </recommendedName>
</protein>
<evidence type="ECO:0000256" key="2">
    <source>
        <dbReference type="SAM" id="SignalP"/>
    </source>
</evidence>
<reference evidence="3" key="3">
    <citation type="submission" date="2020-02" db="EMBL/GenBank/DDBJ databases">
        <authorList>
            <person name="Matsumoto Y."/>
            <person name="Motooka D."/>
            <person name="Nakamura S."/>
        </authorList>
    </citation>
    <scope>NUCLEOTIDE SEQUENCE</scope>
    <source>
        <strain evidence="3">JCM 6377</strain>
    </source>
</reference>
<comment type="caution">
    <text evidence="4">The sequence shown here is derived from an EMBL/GenBank/DDBJ whole genome shotgun (WGS) entry which is preliminary data.</text>
</comment>
<dbReference type="Proteomes" id="UP000220914">
    <property type="component" value="Unassembled WGS sequence"/>
</dbReference>
<evidence type="ECO:0000313" key="3">
    <source>
        <dbReference type="EMBL" id="GFG49017.1"/>
    </source>
</evidence>
<accession>A0A2A7MPC7</accession>
<evidence type="ECO:0000313" key="6">
    <source>
        <dbReference type="Proteomes" id="UP000465302"/>
    </source>
</evidence>
<sequence>MGIRTSHIATVLATAAVALAVVVAPTANAASSANTRMSCAETGGGTECQTPGNVQLDDSPPPVSFDPYGDYGLLLGGFGNPGFRGGFHGGGFHGGGFGGGGHR</sequence>
<keyword evidence="2" id="KW-0732">Signal</keyword>
<feature type="signal peptide" evidence="2">
    <location>
        <begin position="1"/>
        <end position="29"/>
    </location>
</feature>
<evidence type="ECO:0000313" key="5">
    <source>
        <dbReference type="Proteomes" id="UP000220914"/>
    </source>
</evidence>
<organism evidence="4 5">
    <name type="scientific">Mycolicibacterium agri</name>
    <name type="common">Mycobacterium agri</name>
    <dbReference type="NCBI Taxonomy" id="36811"/>
    <lineage>
        <taxon>Bacteria</taxon>
        <taxon>Bacillati</taxon>
        <taxon>Actinomycetota</taxon>
        <taxon>Actinomycetes</taxon>
        <taxon>Mycobacteriales</taxon>
        <taxon>Mycobacteriaceae</taxon>
        <taxon>Mycolicibacterium</taxon>
    </lineage>
</organism>
<feature type="region of interest" description="Disordered" evidence="1">
    <location>
        <begin position="42"/>
        <end position="61"/>
    </location>
</feature>
<evidence type="ECO:0000256" key="1">
    <source>
        <dbReference type="SAM" id="MobiDB-lite"/>
    </source>
</evidence>
<dbReference type="EMBL" id="PDCP01000106">
    <property type="protein sequence ID" value="PEG33534.1"/>
    <property type="molecule type" value="Genomic_DNA"/>
</dbReference>
<dbReference type="RefSeq" id="WP_097944486.1">
    <property type="nucleotide sequence ID" value="NZ_BLKS01000001.1"/>
</dbReference>
<dbReference type="Proteomes" id="UP000465302">
    <property type="component" value="Unassembled WGS sequence"/>
</dbReference>
<dbReference type="EMBL" id="BLKS01000001">
    <property type="protein sequence ID" value="GFG49017.1"/>
    <property type="molecule type" value="Genomic_DNA"/>
</dbReference>
<reference evidence="4 5" key="1">
    <citation type="submission" date="2017-10" db="EMBL/GenBank/DDBJ databases">
        <title>The new phylogeny of genus Mycobacterium.</title>
        <authorList>
            <person name="Tortoli E."/>
            <person name="Trovato A."/>
            <person name="Cirillo D.M."/>
        </authorList>
    </citation>
    <scope>NUCLEOTIDE SEQUENCE [LARGE SCALE GENOMIC DNA]</scope>
    <source>
        <strain evidence="4 5">CCUG37673</strain>
    </source>
</reference>
<keyword evidence="5" id="KW-1185">Reference proteome</keyword>
<evidence type="ECO:0000313" key="4">
    <source>
        <dbReference type="EMBL" id="PEG33534.1"/>
    </source>
</evidence>
<proteinExistence type="predicted"/>
<dbReference type="AlphaFoldDB" id="A0A2A7MPC7"/>
<gene>
    <name evidence="4" type="ORF">CQY20_30275</name>
    <name evidence="3" type="ORF">MAGR_04580</name>
</gene>
<name>A0A2A7MPC7_MYCAG</name>
<evidence type="ECO:0008006" key="7">
    <source>
        <dbReference type="Google" id="ProtNLM"/>
    </source>
</evidence>